<evidence type="ECO:0000259" key="5">
    <source>
        <dbReference type="Pfam" id="PF25137"/>
    </source>
</evidence>
<dbReference type="SUPFAM" id="SSF56796">
    <property type="entry name" value="Dehydroquinate synthase-like"/>
    <property type="match status" value="1"/>
</dbReference>
<keyword evidence="7" id="KW-1185">Reference proteome</keyword>
<dbReference type="PANTHER" id="PTHR11496">
    <property type="entry name" value="ALCOHOL DEHYDROGENASE"/>
    <property type="match status" value="1"/>
</dbReference>
<dbReference type="PANTHER" id="PTHR11496:SF102">
    <property type="entry name" value="ALCOHOL DEHYDROGENASE 4"/>
    <property type="match status" value="1"/>
</dbReference>
<dbReference type="FunFam" id="3.40.50.1970:FF:000003">
    <property type="entry name" value="Alcohol dehydrogenase, iron-containing"/>
    <property type="match status" value="1"/>
</dbReference>
<proteinExistence type="inferred from homology"/>
<evidence type="ECO:0000313" key="7">
    <source>
        <dbReference type="Proteomes" id="UP000665020"/>
    </source>
</evidence>
<dbReference type="KEGG" id="ifn:GM661_12905"/>
<dbReference type="InterPro" id="IPR056798">
    <property type="entry name" value="ADH_Fe_C"/>
</dbReference>
<protein>
    <submittedName>
        <fullName evidence="6">Iron-containing alcohol dehydrogenase</fullName>
    </submittedName>
</protein>
<dbReference type="EMBL" id="CP046640">
    <property type="protein sequence ID" value="QTL98798.1"/>
    <property type="molecule type" value="Genomic_DNA"/>
</dbReference>
<evidence type="ECO:0000256" key="2">
    <source>
        <dbReference type="ARBA" id="ARBA00023002"/>
    </source>
</evidence>
<organism evidence="6 7">
    <name type="scientific">Iocasia fonsfrigidae</name>
    <dbReference type="NCBI Taxonomy" id="2682810"/>
    <lineage>
        <taxon>Bacteria</taxon>
        <taxon>Bacillati</taxon>
        <taxon>Bacillota</taxon>
        <taxon>Clostridia</taxon>
        <taxon>Halanaerobiales</taxon>
        <taxon>Halanaerobiaceae</taxon>
        <taxon>Iocasia</taxon>
    </lineage>
</organism>
<sequence length="380" mass="41717">MNPFNFEFQIKTKIKFGRGMIQELSESIYLFNINKIMIVVDHGIIDAGILSQITKVMDEEHINYFIFDKVKPDPTLAIVNEGLAFALENEIEGLIAVGGGSPIDTAKAIRTTFLSQKLNKGLKNKNLPLFTIPTTSGSGSEVTKAIVITDENSKRKFTAMDESLAPDLTIVDPELTKSLPQYLTAIGGMDALSHCIESYVSQNAVLPFEMIATKGIELVRKFLRPAVGNGSNMKAREGMSLASLFGGISLTNCGLGLVHAIAHPLGGKFKIPHGMVNTLLLPHVMKYNIISNPPKFAYIAELLGISISEMTEMEAAYQSVEEIKKLIEDIGLSTTLSQLGVPRDSFDELVNLTMEEKLMLNSNPRPVKKNDILKILKEAY</sequence>
<dbReference type="Proteomes" id="UP000665020">
    <property type="component" value="Chromosome"/>
</dbReference>
<keyword evidence="2" id="KW-0560">Oxidoreductase</keyword>
<dbReference type="InterPro" id="IPR018211">
    <property type="entry name" value="ADH_Fe_CS"/>
</dbReference>
<name>A0A8A7KGF7_9FIRM</name>
<dbReference type="GO" id="GO:0046872">
    <property type="term" value="F:metal ion binding"/>
    <property type="evidence" value="ECO:0007669"/>
    <property type="project" value="InterPro"/>
</dbReference>
<dbReference type="PROSITE" id="PS00913">
    <property type="entry name" value="ADH_IRON_1"/>
    <property type="match status" value="1"/>
</dbReference>
<dbReference type="Pfam" id="PF00465">
    <property type="entry name" value="Fe-ADH"/>
    <property type="match status" value="1"/>
</dbReference>
<dbReference type="Pfam" id="PF25137">
    <property type="entry name" value="ADH_Fe_C"/>
    <property type="match status" value="1"/>
</dbReference>
<gene>
    <name evidence="6" type="ORF">GM661_12905</name>
</gene>
<evidence type="ECO:0000313" key="6">
    <source>
        <dbReference type="EMBL" id="QTL98798.1"/>
    </source>
</evidence>
<feature type="domain" description="Alcohol dehydrogenase iron-type/glycerol dehydrogenase GldA" evidence="4">
    <location>
        <begin position="12"/>
        <end position="173"/>
    </location>
</feature>
<dbReference type="Gene3D" id="3.40.50.1970">
    <property type="match status" value="1"/>
</dbReference>
<dbReference type="Gene3D" id="1.20.1090.10">
    <property type="entry name" value="Dehydroquinate synthase-like - alpha domain"/>
    <property type="match status" value="1"/>
</dbReference>
<keyword evidence="3" id="KW-0520">NAD</keyword>
<dbReference type="CDD" id="cd08551">
    <property type="entry name" value="Fe-ADH"/>
    <property type="match status" value="1"/>
</dbReference>
<dbReference type="AlphaFoldDB" id="A0A8A7KGF7"/>
<dbReference type="InterPro" id="IPR001670">
    <property type="entry name" value="ADH_Fe/GldA"/>
</dbReference>
<reference evidence="6" key="1">
    <citation type="submission" date="2019-12" db="EMBL/GenBank/DDBJ databases">
        <authorList>
            <person name="zhang j."/>
            <person name="sun C.M."/>
        </authorList>
    </citation>
    <scope>NUCLEOTIDE SEQUENCE</scope>
    <source>
        <strain evidence="6">NS-1</strain>
    </source>
</reference>
<evidence type="ECO:0000256" key="3">
    <source>
        <dbReference type="ARBA" id="ARBA00023027"/>
    </source>
</evidence>
<dbReference type="FunFam" id="1.20.1090.10:FF:000001">
    <property type="entry name" value="Aldehyde-alcohol dehydrogenase"/>
    <property type="match status" value="1"/>
</dbReference>
<dbReference type="GO" id="GO:0004022">
    <property type="term" value="F:alcohol dehydrogenase (NAD+) activity"/>
    <property type="evidence" value="ECO:0007669"/>
    <property type="project" value="UniProtKB-ARBA"/>
</dbReference>
<feature type="domain" description="Fe-containing alcohol dehydrogenase-like C-terminal" evidence="5">
    <location>
        <begin position="184"/>
        <end position="380"/>
    </location>
</feature>
<comment type="similarity">
    <text evidence="1">Belongs to the iron-containing alcohol dehydrogenase family.</text>
</comment>
<evidence type="ECO:0000259" key="4">
    <source>
        <dbReference type="Pfam" id="PF00465"/>
    </source>
</evidence>
<accession>A0A8A7KGF7</accession>
<dbReference type="InterPro" id="IPR039697">
    <property type="entry name" value="Alcohol_dehydrogenase_Fe"/>
</dbReference>
<dbReference type="RefSeq" id="WP_230867193.1">
    <property type="nucleotide sequence ID" value="NZ_CP046640.1"/>
</dbReference>
<evidence type="ECO:0000256" key="1">
    <source>
        <dbReference type="ARBA" id="ARBA00007358"/>
    </source>
</evidence>